<dbReference type="InterPro" id="IPR050678">
    <property type="entry name" value="DNA_Partitioning_ATPase"/>
</dbReference>
<comment type="caution">
    <text evidence="2">The sequence shown here is derived from an EMBL/GenBank/DDBJ whole genome shotgun (WGS) entry which is preliminary data.</text>
</comment>
<dbReference type="Pfam" id="PF01656">
    <property type="entry name" value="CbiA"/>
    <property type="match status" value="1"/>
</dbReference>
<keyword evidence="3" id="KW-1185">Reference proteome</keyword>
<proteinExistence type="predicted"/>
<evidence type="ECO:0000313" key="2">
    <source>
        <dbReference type="EMBL" id="RRQ03991.1"/>
    </source>
</evidence>
<name>A0A426Q4Q3_9CORY</name>
<protein>
    <submittedName>
        <fullName evidence="2">Chromosome partitioning protein ParA</fullName>
    </submittedName>
</protein>
<dbReference type="PANTHER" id="PTHR13696:SF52">
    <property type="entry name" value="PARA FAMILY PROTEIN CT_582"/>
    <property type="match status" value="1"/>
</dbReference>
<evidence type="ECO:0000259" key="1">
    <source>
        <dbReference type="Pfam" id="PF01656"/>
    </source>
</evidence>
<feature type="domain" description="CobQ/CobB/MinD/ParA nucleotide binding" evidence="1">
    <location>
        <begin position="13"/>
        <end position="126"/>
    </location>
</feature>
<dbReference type="Proteomes" id="UP000278422">
    <property type="component" value="Unassembled WGS sequence"/>
</dbReference>
<dbReference type="InterPro" id="IPR002586">
    <property type="entry name" value="CobQ/CobB/MinD/ParA_Nub-bd_dom"/>
</dbReference>
<dbReference type="EMBL" id="PQNQ01000012">
    <property type="protein sequence ID" value="RRQ03991.1"/>
    <property type="molecule type" value="Genomic_DNA"/>
</dbReference>
<sequence length="214" mass="23463">MCEGYRRENSVIIAVANTKGGVGKTTAAIYLAEAFARRGVEARVIDMDPQGSATRWYDLAVTTAAAEGKQGPRWRVENLTEYRLKQVTDTDTPTVIDCPPGDPRVFAIAADLANMVILPCRPSPDDYARTKITYRSLPEGKGVILVNDARLRTTALEQILDDIDSPANGSDPLPRFDTVVTHREHIVHANGTVPDKLNGYEDVLDEIEEALENA</sequence>
<evidence type="ECO:0000313" key="3">
    <source>
        <dbReference type="Proteomes" id="UP000278422"/>
    </source>
</evidence>
<dbReference type="PANTHER" id="PTHR13696">
    <property type="entry name" value="P-LOOP CONTAINING NUCLEOSIDE TRIPHOSPHATE HYDROLASE"/>
    <property type="match status" value="1"/>
</dbReference>
<accession>A0A426Q4Q3</accession>
<gene>
    <name evidence="2" type="ORF">CXF42_05445</name>
</gene>
<dbReference type="SUPFAM" id="SSF52540">
    <property type="entry name" value="P-loop containing nucleoside triphosphate hydrolases"/>
    <property type="match status" value="1"/>
</dbReference>
<reference evidence="2 3" key="1">
    <citation type="submission" date="2018-01" db="EMBL/GenBank/DDBJ databases">
        <title>Twenty Corynebacterium bovis Genomes.</title>
        <authorList>
            <person name="Gulvik C.A."/>
        </authorList>
    </citation>
    <scope>NUCLEOTIDE SEQUENCE [LARGE SCALE GENOMIC DNA]</scope>
    <source>
        <strain evidence="2 3">16-2004</strain>
    </source>
</reference>
<dbReference type="AlphaFoldDB" id="A0A426Q4Q3"/>
<organism evidence="2 3">
    <name type="scientific">Corynebacterium bovis</name>
    <dbReference type="NCBI Taxonomy" id="36808"/>
    <lineage>
        <taxon>Bacteria</taxon>
        <taxon>Bacillati</taxon>
        <taxon>Actinomycetota</taxon>
        <taxon>Actinomycetes</taxon>
        <taxon>Mycobacteriales</taxon>
        <taxon>Corynebacteriaceae</taxon>
        <taxon>Corynebacterium</taxon>
    </lineage>
</organism>
<dbReference type="CDD" id="cd02042">
    <property type="entry name" value="ParAB_family"/>
    <property type="match status" value="1"/>
</dbReference>
<dbReference type="Gene3D" id="3.40.50.300">
    <property type="entry name" value="P-loop containing nucleotide triphosphate hydrolases"/>
    <property type="match status" value="1"/>
</dbReference>
<dbReference type="InterPro" id="IPR027417">
    <property type="entry name" value="P-loop_NTPase"/>
</dbReference>